<dbReference type="AlphaFoldDB" id="A0A9P8CDC7"/>
<gene>
    <name evidence="7" type="ORF">BJ878DRAFT_543805</name>
</gene>
<name>A0A9P8CDC7_9HELO</name>
<evidence type="ECO:0000256" key="3">
    <source>
        <dbReference type="ARBA" id="ARBA00022729"/>
    </source>
</evidence>
<evidence type="ECO:0000313" key="7">
    <source>
        <dbReference type="EMBL" id="KAG9242909.1"/>
    </source>
</evidence>
<dbReference type="InterPro" id="IPR008758">
    <property type="entry name" value="Peptidase_S28"/>
</dbReference>
<evidence type="ECO:0000256" key="2">
    <source>
        <dbReference type="ARBA" id="ARBA00022670"/>
    </source>
</evidence>
<protein>
    <submittedName>
        <fullName evidence="7">Serine carboxypeptidase S28-domain-containing protein</fullName>
    </submittedName>
</protein>
<dbReference type="GO" id="GO:0004180">
    <property type="term" value="F:carboxypeptidase activity"/>
    <property type="evidence" value="ECO:0007669"/>
    <property type="project" value="UniProtKB-KW"/>
</dbReference>
<dbReference type="GO" id="GO:0070008">
    <property type="term" value="F:serine-type exopeptidase activity"/>
    <property type="evidence" value="ECO:0007669"/>
    <property type="project" value="InterPro"/>
</dbReference>
<keyword evidence="4" id="KW-0378">Hydrolase</keyword>
<dbReference type="SUPFAM" id="SSF53474">
    <property type="entry name" value="alpha/beta-Hydrolases"/>
    <property type="match status" value="1"/>
</dbReference>
<dbReference type="GO" id="GO:0008239">
    <property type="term" value="F:dipeptidyl-peptidase activity"/>
    <property type="evidence" value="ECO:0007669"/>
    <property type="project" value="TreeGrafter"/>
</dbReference>
<dbReference type="Gene3D" id="3.40.50.1820">
    <property type="entry name" value="alpha/beta hydrolase"/>
    <property type="match status" value="2"/>
</dbReference>
<keyword evidence="8" id="KW-1185">Reference proteome</keyword>
<reference evidence="7" key="1">
    <citation type="journal article" date="2021" name="IMA Fungus">
        <title>Genomic characterization of three marine fungi, including Emericellopsis atlantica sp. nov. with signatures of a generalist lifestyle and marine biomass degradation.</title>
        <authorList>
            <person name="Hagestad O.C."/>
            <person name="Hou L."/>
            <person name="Andersen J.H."/>
            <person name="Hansen E.H."/>
            <person name="Altermark B."/>
            <person name="Li C."/>
            <person name="Kuhnert E."/>
            <person name="Cox R.J."/>
            <person name="Crous P.W."/>
            <person name="Spatafora J.W."/>
            <person name="Lail K."/>
            <person name="Amirebrahimi M."/>
            <person name="Lipzen A."/>
            <person name="Pangilinan J."/>
            <person name="Andreopoulos W."/>
            <person name="Hayes R.D."/>
            <person name="Ng V."/>
            <person name="Grigoriev I.V."/>
            <person name="Jackson S.A."/>
            <person name="Sutton T.D.S."/>
            <person name="Dobson A.D.W."/>
            <person name="Rama T."/>
        </authorList>
    </citation>
    <scope>NUCLEOTIDE SEQUENCE</scope>
    <source>
        <strain evidence="7">TRa3180A</strain>
    </source>
</reference>
<keyword evidence="7" id="KW-0121">Carboxypeptidase</keyword>
<comment type="similarity">
    <text evidence="1">Belongs to the peptidase S28 family.</text>
</comment>
<evidence type="ECO:0000256" key="5">
    <source>
        <dbReference type="ARBA" id="ARBA00023180"/>
    </source>
</evidence>
<dbReference type="Pfam" id="PF05577">
    <property type="entry name" value="Peptidase_S28"/>
    <property type="match status" value="1"/>
</dbReference>
<dbReference type="OrthoDB" id="1735038at2759"/>
<evidence type="ECO:0000313" key="8">
    <source>
        <dbReference type="Proteomes" id="UP000887226"/>
    </source>
</evidence>
<dbReference type="EMBL" id="MU254023">
    <property type="protein sequence ID" value="KAG9242909.1"/>
    <property type="molecule type" value="Genomic_DNA"/>
</dbReference>
<evidence type="ECO:0000256" key="1">
    <source>
        <dbReference type="ARBA" id="ARBA00011079"/>
    </source>
</evidence>
<proteinExistence type="inferred from homology"/>
<evidence type="ECO:0000256" key="6">
    <source>
        <dbReference type="SAM" id="SignalP"/>
    </source>
</evidence>
<dbReference type="FunFam" id="3.40.50.1820:FF:000165">
    <property type="entry name" value="Serine peptidase, putative"/>
    <property type="match status" value="1"/>
</dbReference>
<keyword evidence="3 6" id="KW-0732">Signal</keyword>
<dbReference type="PANTHER" id="PTHR11010:SF23">
    <property type="entry name" value="SERINE PEPTIDASE"/>
    <property type="match status" value="1"/>
</dbReference>
<accession>A0A9P8CDC7</accession>
<comment type="caution">
    <text evidence="7">The sequence shown here is derived from an EMBL/GenBank/DDBJ whole genome shotgun (WGS) entry which is preliminary data.</text>
</comment>
<dbReference type="PANTHER" id="PTHR11010">
    <property type="entry name" value="PROTEASE S28 PRO-X CARBOXYPEPTIDASE-RELATED"/>
    <property type="match status" value="1"/>
</dbReference>
<dbReference type="Proteomes" id="UP000887226">
    <property type="component" value="Unassembled WGS sequence"/>
</dbReference>
<sequence length="535" mass="58975">MKARFSFLVLCLATLTVAAKGNVKPFGARNIPLPPAEAGDEFPVVRNPLFTSATANYGANLTGTAFFDQLLDHNDPNKGKFKQQYWWNATTWAGKGSPVVFFTPGEVAAAAYTGYLTNRTIVGIFAQEINGAAVILEHRYYGASSPYDTLTVENLQLLTVEQAILDATYFAQTVDFAFDTDHSSNAANAPWVFSGGSYSGALAAWTESVYPGVFWAYHASSAPVEAIEDFWEYFSPIQNGMAQNCSADTTLVIDYVDNILKKGTAAEVTALKIMFGFEALEHAGDFGNVLQSGPWNWQDQEAYTGYSGFQLWCDYVENIFEANSTGIPGAAGVGLQKALAGYADYIRPEDNGKDVCTGYGYAEYDFGCYDSYDPNNVFYTDLTIDNIANRHGAPSSTRTIVSRFVDETYWQQQCPLYFPTEVTATGTYTYRSNLSPDNNVHKENEWTQGWRLEATTRLTWTNGEYDPWMPAGVSSPDRPNGPLASTAQHPVNVIPKGIHCYDLIAKNGVADPGTQAVIDTEVKQIVEWVDEYYKK</sequence>
<dbReference type="GO" id="GO:0006508">
    <property type="term" value="P:proteolysis"/>
    <property type="evidence" value="ECO:0007669"/>
    <property type="project" value="UniProtKB-KW"/>
</dbReference>
<keyword evidence="5" id="KW-0325">Glycoprotein</keyword>
<keyword evidence="2" id="KW-0645">Protease</keyword>
<evidence type="ECO:0000256" key="4">
    <source>
        <dbReference type="ARBA" id="ARBA00022801"/>
    </source>
</evidence>
<feature type="signal peptide" evidence="6">
    <location>
        <begin position="1"/>
        <end position="18"/>
    </location>
</feature>
<feature type="chain" id="PRO_5040421217" evidence="6">
    <location>
        <begin position="19"/>
        <end position="535"/>
    </location>
</feature>
<organism evidence="7 8">
    <name type="scientific">Calycina marina</name>
    <dbReference type="NCBI Taxonomy" id="1763456"/>
    <lineage>
        <taxon>Eukaryota</taxon>
        <taxon>Fungi</taxon>
        <taxon>Dikarya</taxon>
        <taxon>Ascomycota</taxon>
        <taxon>Pezizomycotina</taxon>
        <taxon>Leotiomycetes</taxon>
        <taxon>Helotiales</taxon>
        <taxon>Pezizellaceae</taxon>
        <taxon>Calycina</taxon>
    </lineage>
</organism>
<dbReference type="InterPro" id="IPR029058">
    <property type="entry name" value="AB_hydrolase_fold"/>
</dbReference>